<organism evidence="9 10">
    <name type="scientific">Streptomyces cavernicola</name>
    <dbReference type="NCBI Taxonomy" id="3043613"/>
    <lineage>
        <taxon>Bacteria</taxon>
        <taxon>Bacillati</taxon>
        <taxon>Actinomycetota</taxon>
        <taxon>Actinomycetes</taxon>
        <taxon>Kitasatosporales</taxon>
        <taxon>Streptomycetaceae</taxon>
        <taxon>Streptomyces</taxon>
    </lineage>
</organism>
<evidence type="ECO:0000256" key="5">
    <source>
        <dbReference type="SAM" id="MobiDB-lite"/>
    </source>
</evidence>
<evidence type="ECO:0000256" key="6">
    <source>
        <dbReference type="SAM" id="Phobius"/>
    </source>
</evidence>
<reference evidence="9 10" key="1">
    <citation type="submission" date="2023-05" db="EMBL/GenBank/DDBJ databases">
        <title>Draft genome sequence of Streptomyces sp. B-S-A6 isolated from a cave soil in Thailand.</title>
        <authorList>
            <person name="Chamroensaksri N."/>
            <person name="Muangham S."/>
        </authorList>
    </citation>
    <scope>NUCLEOTIDE SEQUENCE [LARGE SCALE GENOMIC DNA]</scope>
    <source>
        <strain evidence="9 10">B-S-A6</strain>
    </source>
</reference>
<dbReference type="Proteomes" id="UP001223978">
    <property type="component" value="Unassembled WGS sequence"/>
</dbReference>
<keyword evidence="6" id="KW-0812">Transmembrane</keyword>
<feature type="region of interest" description="Disordered" evidence="5">
    <location>
        <begin position="239"/>
        <end position="289"/>
    </location>
</feature>
<dbReference type="PROSITE" id="PS50847">
    <property type="entry name" value="GRAM_POS_ANCHORING"/>
    <property type="match status" value="1"/>
</dbReference>
<evidence type="ECO:0000256" key="2">
    <source>
        <dbReference type="ARBA" id="ARBA00022525"/>
    </source>
</evidence>
<name>A0ABT6S9R8_9ACTN</name>
<evidence type="ECO:0000313" key="10">
    <source>
        <dbReference type="Proteomes" id="UP001223978"/>
    </source>
</evidence>
<evidence type="ECO:0000313" key="9">
    <source>
        <dbReference type="EMBL" id="MDI3404892.1"/>
    </source>
</evidence>
<sequence length="314" mass="31767">MNSNTFRTPAPRTRRFAAVAAATALAAGPAALAGAVPAHATGGDGKSSAVVLRAGLDVSLLDKSVNVPVKTSLNEVQAPASAEKTALTVDVEGLDQERPFSMVHAEAASAKATADRHKAEGRTHLARAKVHLPGLPAVPLIELENVTSKAVCVAGERPVAEADVVGSVTVLGKRVTLSAAGPTHVRVPGVGEVRLDLAKKHTTTRTAAASALELKVSVNPLNLNIAEVDGLVTLAGATCESPAAPPKEPVDPADPAPEQPDGDEPKEEPRPQGGAQSQNLAETGGDSSTPYVAGGAVLLVALGGGALYAARRRA</sequence>
<dbReference type="NCBIfam" id="NF041527">
    <property type="entry name" value="SCO1860_LAETG"/>
    <property type="match status" value="1"/>
</dbReference>
<keyword evidence="10" id="KW-1185">Reference proteome</keyword>
<keyword evidence="3 7" id="KW-0732">Signal</keyword>
<evidence type="ECO:0000259" key="8">
    <source>
        <dbReference type="PROSITE" id="PS50847"/>
    </source>
</evidence>
<keyword evidence="1" id="KW-0134">Cell wall</keyword>
<evidence type="ECO:0000256" key="1">
    <source>
        <dbReference type="ARBA" id="ARBA00022512"/>
    </source>
</evidence>
<keyword evidence="6" id="KW-1133">Transmembrane helix</keyword>
<dbReference type="EMBL" id="JASCIQ010000012">
    <property type="protein sequence ID" value="MDI3404892.1"/>
    <property type="molecule type" value="Genomic_DNA"/>
</dbReference>
<proteinExistence type="predicted"/>
<feature type="domain" description="Gram-positive cocci surface proteins LPxTG" evidence="8">
    <location>
        <begin position="280"/>
        <end position="314"/>
    </location>
</feature>
<feature type="compositionally biased region" description="Pro residues" evidence="5">
    <location>
        <begin position="243"/>
        <end position="258"/>
    </location>
</feature>
<dbReference type="InterPro" id="IPR048202">
    <property type="entry name" value="SCO1860-like"/>
</dbReference>
<gene>
    <name evidence="9" type="ORF">QIS96_13825</name>
</gene>
<feature type="transmembrane region" description="Helical" evidence="6">
    <location>
        <begin position="291"/>
        <end position="310"/>
    </location>
</feature>
<evidence type="ECO:0000256" key="3">
    <source>
        <dbReference type="ARBA" id="ARBA00022729"/>
    </source>
</evidence>
<evidence type="ECO:0000256" key="4">
    <source>
        <dbReference type="ARBA" id="ARBA00023088"/>
    </source>
</evidence>
<protein>
    <submittedName>
        <fullName evidence="9">SCO1860 family LAETG-anchored protein</fullName>
    </submittedName>
</protein>
<feature type="compositionally biased region" description="Polar residues" evidence="5">
    <location>
        <begin position="274"/>
        <end position="289"/>
    </location>
</feature>
<dbReference type="NCBIfam" id="NF041528">
    <property type="entry name" value="strep_LAETG"/>
    <property type="match status" value="1"/>
</dbReference>
<dbReference type="InterPro" id="IPR019931">
    <property type="entry name" value="LPXTG_anchor"/>
</dbReference>
<feature type="signal peptide" evidence="7">
    <location>
        <begin position="1"/>
        <end position="40"/>
    </location>
</feature>
<evidence type="ECO:0000256" key="7">
    <source>
        <dbReference type="SAM" id="SignalP"/>
    </source>
</evidence>
<keyword evidence="2" id="KW-0964">Secreted</keyword>
<keyword evidence="6" id="KW-0472">Membrane</keyword>
<feature type="chain" id="PRO_5046193736" evidence="7">
    <location>
        <begin position="41"/>
        <end position="314"/>
    </location>
</feature>
<comment type="caution">
    <text evidence="9">The sequence shown here is derived from an EMBL/GenBank/DDBJ whole genome shotgun (WGS) entry which is preliminary data.</text>
</comment>
<dbReference type="NCBIfam" id="TIGR01167">
    <property type="entry name" value="LPXTG_anchor"/>
    <property type="match status" value="1"/>
</dbReference>
<accession>A0ABT6S9R8</accession>
<keyword evidence="4" id="KW-0572">Peptidoglycan-anchor</keyword>
<dbReference type="RefSeq" id="WP_282542830.1">
    <property type="nucleotide sequence ID" value="NZ_JASCIQ010000012.1"/>
</dbReference>